<proteinExistence type="predicted"/>
<accession>A0AAU8KJR8</accession>
<reference evidence="2" key="1">
    <citation type="submission" date="2023-10" db="EMBL/GenBank/DDBJ databases">
        <title>Complete genome sequence of Streptomyces sp. JL1001.</title>
        <authorList>
            <person name="Jiang L."/>
        </authorList>
    </citation>
    <scope>NUCLEOTIDE SEQUENCE</scope>
    <source>
        <strain evidence="2">JL1001</strain>
    </source>
</reference>
<gene>
    <name evidence="2" type="ORF">R1Y80_24430</name>
</gene>
<evidence type="ECO:0000313" key="2">
    <source>
        <dbReference type="EMBL" id="XCN16584.1"/>
    </source>
</evidence>
<dbReference type="RefSeq" id="WP_354597928.1">
    <property type="nucleotide sequence ID" value="NZ_CP136798.1"/>
</dbReference>
<organism evidence="2">
    <name type="scientific">Streptomyces sp. JL1001</name>
    <dbReference type="NCBI Taxonomy" id="3078227"/>
    <lineage>
        <taxon>Bacteria</taxon>
        <taxon>Bacillati</taxon>
        <taxon>Actinomycetota</taxon>
        <taxon>Actinomycetes</taxon>
        <taxon>Kitasatosporales</taxon>
        <taxon>Streptomycetaceae</taxon>
        <taxon>Streptomyces</taxon>
    </lineage>
</organism>
<evidence type="ECO:0008006" key="3">
    <source>
        <dbReference type="Google" id="ProtNLM"/>
    </source>
</evidence>
<dbReference type="AlphaFoldDB" id="A0AAU8KJR8"/>
<protein>
    <recommendedName>
        <fullName evidence="3">Antibiotic biosynthesis monooxygenase</fullName>
    </recommendedName>
</protein>
<feature type="region of interest" description="Disordered" evidence="1">
    <location>
        <begin position="20"/>
        <end position="40"/>
    </location>
</feature>
<name>A0AAU8KJR8_9ACTN</name>
<sequence>MTLNICTHLWPDTEEQTRATVDKAYADQSANAQPQVDEAA</sequence>
<evidence type="ECO:0000256" key="1">
    <source>
        <dbReference type="SAM" id="MobiDB-lite"/>
    </source>
</evidence>
<dbReference type="EMBL" id="CP136798">
    <property type="protein sequence ID" value="XCN16584.1"/>
    <property type="molecule type" value="Genomic_DNA"/>
</dbReference>